<gene>
    <name evidence="6" type="ORF">ABB29_09420</name>
</gene>
<organism evidence="6 7">
    <name type="scientific">Pseudoxanthomonas dokdonensis</name>
    <dbReference type="NCBI Taxonomy" id="344882"/>
    <lineage>
        <taxon>Bacteria</taxon>
        <taxon>Pseudomonadati</taxon>
        <taxon>Pseudomonadota</taxon>
        <taxon>Gammaproteobacteria</taxon>
        <taxon>Lysobacterales</taxon>
        <taxon>Lysobacteraceae</taxon>
        <taxon>Pseudoxanthomonas</taxon>
    </lineage>
</organism>
<dbReference type="CDD" id="cd02440">
    <property type="entry name" value="AdoMet_MTases"/>
    <property type="match status" value="1"/>
</dbReference>
<comment type="similarity">
    <text evidence="1">Belongs to the methyltransferase superfamily.</text>
</comment>
<accession>A0A0R0CIC2</accession>
<dbReference type="PANTHER" id="PTHR44942:SF4">
    <property type="entry name" value="METHYLTRANSFERASE TYPE 11 DOMAIN-CONTAINING PROTEIN"/>
    <property type="match status" value="1"/>
</dbReference>
<dbReference type="Gene3D" id="3.40.50.150">
    <property type="entry name" value="Vaccinia Virus protein VP39"/>
    <property type="match status" value="1"/>
</dbReference>
<dbReference type="OrthoDB" id="9797252at2"/>
<evidence type="ECO:0000313" key="6">
    <source>
        <dbReference type="EMBL" id="KRG69676.1"/>
    </source>
</evidence>
<name>A0A0R0CIC2_9GAMM</name>
<dbReference type="EMBL" id="LDJL01000009">
    <property type="protein sequence ID" value="KRG69676.1"/>
    <property type="molecule type" value="Genomic_DNA"/>
</dbReference>
<evidence type="ECO:0000313" key="7">
    <source>
        <dbReference type="Proteomes" id="UP000052052"/>
    </source>
</evidence>
<evidence type="ECO:0000259" key="5">
    <source>
        <dbReference type="Pfam" id="PF08241"/>
    </source>
</evidence>
<sequence>MSFHDHFSALAKAYAASRPTYPEVMYEAISRVVPASARVWEPGCGSGQATLGLAERFAHVYATDPSAALIERHAAVLAPRANVSVAVEQAETPSLADNSVGLIAVAQALHWFNRPRFFAECERVLQPGGILAAWTYQDIVFSDDLADVAEAVRDDIDPYWPPQRNDVDVGYVGYAWPFEPLPVPAMWMSAEWNLPQLVEYFASLSASACFLAATGRDPVEIHGPELAAAWGDPQRVRTMRWPLVLHLRRKPEQSDAAEEAGASNDAPPASG</sequence>
<dbReference type="GO" id="GO:0008757">
    <property type="term" value="F:S-adenosylmethionine-dependent methyltransferase activity"/>
    <property type="evidence" value="ECO:0007669"/>
    <property type="project" value="InterPro"/>
</dbReference>
<dbReference type="PANTHER" id="PTHR44942">
    <property type="entry name" value="METHYLTRANSF_11 DOMAIN-CONTAINING PROTEIN"/>
    <property type="match status" value="1"/>
</dbReference>
<evidence type="ECO:0000256" key="1">
    <source>
        <dbReference type="ARBA" id="ARBA00008361"/>
    </source>
</evidence>
<dbReference type="GO" id="GO:0032259">
    <property type="term" value="P:methylation"/>
    <property type="evidence" value="ECO:0007669"/>
    <property type="project" value="UniProtKB-KW"/>
</dbReference>
<dbReference type="SUPFAM" id="SSF53335">
    <property type="entry name" value="S-adenosyl-L-methionine-dependent methyltransferases"/>
    <property type="match status" value="1"/>
</dbReference>
<dbReference type="InterPro" id="IPR029063">
    <property type="entry name" value="SAM-dependent_MTases_sf"/>
</dbReference>
<dbReference type="RefSeq" id="WP_057658423.1">
    <property type="nucleotide sequence ID" value="NZ_LDJL01000009.1"/>
</dbReference>
<keyword evidence="3" id="KW-0808">Transferase</keyword>
<dbReference type="InterPro" id="IPR051052">
    <property type="entry name" value="Diverse_substrate_MTase"/>
</dbReference>
<protein>
    <recommendedName>
        <fullName evidence="5">Methyltransferase type 11 domain-containing protein</fullName>
    </recommendedName>
</protein>
<dbReference type="STRING" id="344882.ABB29_09420"/>
<proteinExistence type="inferred from homology"/>
<dbReference type="Pfam" id="PF08241">
    <property type="entry name" value="Methyltransf_11"/>
    <property type="match status" value="1"/>
</dbReference>
<evidence type="ECO:0000256" key="2">
    <source>
        <dbReference type="ARBA" id="ARBA00022603"/>
    </source>
</evidence>
<dbReference type="InterPro" id="IPR013216">
    <property type="entry name" value="Methyltransf_11"/>
</dbReference>
<evidence type="ECO:0000256" key="4">
    <source>
        <dbReference type="SAM" id="MobiDB-lite"/>
    </source>
</evidence>
<keyword evidence="7" id="KW-1185">Reference proteome</keyword>
<feature type="domain" description="Methyltransferase type 11" evidence="5">
    <location>
        <begin position="41"/>
        <end position="132"/>
    </location>
</feature>
<dbReference type="PATRIC" id="fig|344882.3.peg.3243"/>
<dbReference type="AlphaFoldDB" id="A0A0R0CIC2"/>
<feature type="region of interest" description="Disordered" evidence="4">
    <location>
        <begin position="250"/>
        <end position="271"/>
    </location>
</feature>
<comment type="caution">
    <text evidence="6">The sequence shown here is derived from an EMBL/GenBank/DDBJ whole genome shotgun (WGS) entry which is preliminary data.</text>
</comment>
<keyword evidence="2" id="KW-0489">Methyltransferase</keyword>
<evidence type="ECO:0000256" key="3">
    <source>
        <dbReference type="ARBA" id="ARBA00022679"/>
    </source>
</evidence>
<dbReference type="Proteomes" id="UP000052052">
    <property type="component" value="Unassembled WGS sequence"/>
</dbReference>
<reference evidence="6 7" key="1">
    <citation type="submission" date="2015-05" db="EMBL/GenBank/DDBJ databases">
        <title>Genome sequencing and analysis of members of genus Stenotrophomonas.</title>
        <authorList>
            <person name="Patil P.P."/>
            <person name="Midha S."/>
            <person name="Patil P.B."/>
        </authorList>
    </citation>
    <scope>NUCLEOTIDE SEQUENCE [LARGE SCALE GENOMIC DNA]</scope>
    <source>
        <strain evidence="6 7">DSM 21858</strain>
    </source>
</reference>